<evidence type="ECO:0008006" key="3">
    <source>
        <dbReference type="Google" id="ProtNLM"/>
    </source>
</evidence>
<proteinExistence type="predicted"/>
<name>A0A8J2YL74_9BACL</name>
<gene>
    <name evidence="1" type="ORF">GCM10011391_32880</name>
</gene>
<reference evidence="1" key="1">
    <citation type="journal article" date="2014" name="Int. J. Syst. Evol. Microbiol.">
        <title>Complete genome sequence of Corynebacterium casei LMG S-19264T (=DSM 44701T), isolated from a smear-ripened cheese.</title>
        <authorList>
            <consortium name="US DOE Joint Genome Institute (JGI-PGF)"/>
            <person name="Walter F."/>
            <person name="Albersmeier A."/>
            <person name="Kalinowski J."/>
            <person name="Ruckert C."/>
        </authorList>
    </citation>
    <scope>NUCLEOTIDE SEQUENCE</scope>
    <source>
        <strain evidence="1">CGMCC 1.15371</strain>
    </source>
</reference>
<comment type="caution">
    <text evidence="1">The sequence shown here is derived from an EMBL/GenBank/DDBJ whole genome shotgun (WGS) entry which is preliminary data.</text>
</comment>
<reference evidence="1" key="2">
    <citation type="submission" date="2020-09" db="EMBL/GenBank/DDBJ databases">
        <authorList>
            <person name="Sun Q."/>
            <person name="Zhou Y."/>
        </authorList>
    </citation>
    <scope>NUCLEOTIDE SEQUENCE</scope>
    <source>
        <strain evidence="1">CGMCC 1.15371</strain>
    </source>
</reference>
<keyword evidence="2" id="KW-1185">Reference proteome</keyword>
<organism evidence="1 2">
    <name type="scientific">Pullulanibacillus camelliae</name>
    <dbReference type="NCBI Taxonomy" id="1707096"/>
    <lineage>
        <taxon>Bacteria</taxon>
        <taxon>Bacillati</taxon>
        <taxon>Bacillota</taxon>
        <taxon>Bacilli</taxon>
        <taxon>Bacillales</taxon>
        <taxon>Sporolactobacillaceae</taxon>
        <taxon>Pullulanibacillus</taxon>
    </lineage>
</organism>
<protein>
    <recommendedName>
        <fullName evidence="3">BclA C-terminal domain-containing protein</fullName>
    </recommendedName>
</protein>
<accession>A0A8J2YL74</accession>
<dbReference type="Proteomes" id="UP000628775">
    <property type="component" value="Unassembled WGS sequence"/>
</dbReference>
<evidence type="ECO:0000313" key="1">
    <source>
        <dbReference type="EMBL" id="GGE51504.1"/>
    </source>
</evidence>
<dbReference type="EMBL" id="BMIR01000019">
    <property type="protein sequence ID" value="GGE51504.1"/>
    <property type="molecule type" value="Genomic_DNA"/>
</dbReference>
<evidence type="ECO:0000313" key="2">
    <source>
        <dbReference type="Proteomes" id="UP000628775"/>
    </source>
</evidence>
<dbReference type="AlphaFoldDB" id="A0A8J2YL74"/>
<sequence length="117" mass="11799">MVDLAVTGTPIPLPLTAPILVTECVRISPTGGLIVQEAGDYLIQFTASVLVVSATGGLSVYADSRFLGNAGPLSALGLANFAQIVRLKEGDLIQVVAEGPIAAGVLGQGTLTVARLG</sequence>